<keyword evidence="2" id="KW-0614">Plasmid</keyword>
<dbReference type="Proteomes" id="UP000503440">
    <property type="component" value="Plasmid pB18-1"/>
</dbReference>
<gene>
    <name evidence="2" type="ORF">FSC09_14975</name>
</gene>
<dbReference type="EMBL" id="CP044456">
    <property type="protein sequence ID" value="QIC71696.1"/>
    <property type="molecule type" value="Genomic_DNA"/>
</dbReference>
<geneLocation type="plasmid" evidence="3">
    <name>pb18-1</name>
</geneLocation>
<evidence type="ECO:0000256" key="1">
    <source>
        <dbReference type="SAM" id="MobiDB-lite"/>
    </source>
</evidence>
<protein>
    <submittedName>
        <fullName evidence="2">Uncharacterized protein</fullName>
    </submittedName>
</protein>
<evidence type="ECO:0000313" key="3">
    <source>
        <dbReference type="Proteomes" id="UP000503440"/>
    </source>
</evidence>
<proteinExistence type="predicted"/>
<organism evidence="2 3">
    <name type="scientific">Acinetobacter indicus</name>
    <dbReference type="NCBI Taxonomy" id="756892"/>
    <lineage>
        <taxon>Bacteria</taxon>
        <taxon>Pseudomonadati</taxon>
        <taxon>Pseudomonadota</taxon>
        <taxon>Gammaproteobacteria</taxon>
        <taxon>Moraxellales</taxon>
        <taxon>Moraxellaceae</taxon>
        <taxon>Acinetobacter</taxon>
    </lineage>
</organism>
<dbReference type="RefSeq" id="WP_163146354.1">
    <property type="nucleotide sequence ID" value="NZ_CP044456.1"/>
</dbReference>
<name>A0A6C0Y6D7_9GAMM</name>
<accession>A0A6C0Y6D7</accession>
<dbReference type="AlphaFoldDB" id="A0A6C0Y6D7"/>
<reference evidence="2 3" key="1">
    <citation type="submission" date="2019-09" db="EMBL/GenBank/DDBJ databases">
        <title>Non-baumannii Acinetobacter spp. carrying blaNDM-1 isolated in China.</title>
        <authorList>
            <person name="Cui C."/>
            <person name="Chen C."/>
            <person name="Sun J."/>
            <person name="Liu Y."/>
        </authorList>
    </citation>
    <scope>NUCLEOTIDE SEQUENCE [LARGE SCALE GENOMIC DNA]</scope>
    <source>
        <strain evidence="2 3">B18</strain>
        <plasmid evidence="3">pb18-1</plasmid>
    </source>
</reference>
<evidence type="ECO:0000313" key="2">
    <source>
        <dbReference type="EMBL" id="QIC71696.1"/>
    </source>
</evidence>
<sequence length="292" mass="32083">MSFHRSRNRLAEQRQKRLQQQHNSEKLSGLGKSTAVLSVGSLIVGGSLFLGYQQNAYAFAWLTPVKEFLSQQLYTNSLSATTKQTQVVGVAVNDTINRNASSLAATQQTIDQAMAVKDMIMDRSLKGALPDSAACTQTAERRAFDSQLKLKDMIVSDFNKVTAALPKFNSVDKKSAPLAFHLEFACSATESAQGLCNMGINGDQFMDVDYAMFSAKDNLSPTKFDVAKNYLNFMNNVGLPENIATCNFEDSCVNDQVRSTIRATAGSLANFVLSNQMQSRMTYNADYKPTVE</sequence>
<feature type="region of interest" description="Disordered" evidence="1">
    <location>
        <begin position="1"/>
        <end position="26"/>
    </location>
</feature>